<dbReference type="OrthoDB" id="9801510at2"/>
<dbReference type="KEGG" id="cgv:CGLAU_10445"/>
<protein>
    <recommendedName>
        <fullName evidence="4">Phosphate-binding protein</fullName>
    </recommendedName>
</protein>
<dbReference type="PROSITE" id="PS51257">
    <property type="entry name" value="PROKAR_LIPOPROTEIN"/>
    <property type="match status" value="1"/>
</dbReference>
<accession>A0A1Q2HYT5</accession>
<dbReference type="InterPro" id="IPR050962">
    <property type="entry name" value="Phosphate-bind_PstS"/>
</dbReference>
<dbReference type="SUPFAM" id="SSF53850">
    <property type="entry name" value="Periplasmic binding protein-like II"/>
    <property type="match status" value="1"/>
</dbReference>
<feature type="chain" id="PRO_5038589904" description="Phosphate-binding protein" evidence="6">
    <location>
        <begin position="25"/>
        <end position="385"/>
    </location>
</feature>
<dbReference type="GO" id="GO:0043190">
    <property type="term" value="C:ATP-binding cassette (ABC) transporter complex"/>
    <property type="evidence" value="ECO:0007669"/>
    <property type="project" value="InterPro"/>
</dbReference>
<sequence length="385" mass="40127" precursor="true">MIRNFKRTAALAGIAALSSATLVACGDDSDSTDSTKDTAATTAADSTSSDSTDAAGAEKGDYELSGETGTLVAEGASSQQNAMEYFGAEYAAEVPGANLAYNPSGSGAGIKNFIANQATFAGSDSALKDDEAEQAKERCGGNEAWHLPMVIGPIAIAYNLDGVDEVNLSVDNLVDIFQGNITNWNDEAIAANNEGTELPDQEIRVFFRSDESGTSDNFQKFLAAASDGKWTGEGKAFPNAVGTGANGSSGVAQEVNATPGAITYVEAGFAEQKANVDFGAGPVELTAENVGTALDKMEFKTEGHNMVVDSKALFAQHEDGAYPLVMTTYEIVCSAGYDDSTANLVKDFLNIALDRQDSELEGEGFIPVSGSYLERLRDAVNAING</sequence>
<dbReference type="PANTHER" id="PTHR42996">
    <property type="entry name" value="PHOSPHATE-BINDING PROTEIN PSTS"/>
    <property type="match status" value="1"/>
</dbReference>
<dbReference type="EMBL" id="CP019688">
    <property type="protein sequence ID" value="AQQ16025.1"/>
    <property type="molecule type" value="Genomic_DNA"/>
</dbReference>
<proteinExistence type="inferred from homology"/>
<keyword evidence="2 4" id="KW-0813">Transport</keyword>
<evidence type="ECO:0000259" key="7">
    <source>
        <dbReference type="Pfam" id="PF12849"/>
    </source>
</evidence>
<dbReference type="NCBIfam" id="TIGR00975">
    <property type="entry name" value="3a0107s03"/>
    <property type="match status" value="1"/>
</dbReference>
<evidence type="ECO:0000256" key="4">
    <source>
        <dbReference type="PIRNR" id="PIRNR002756"/>
    </source>
</evidence>
<feature type="domain" description="PBP" evidence="7">
    <location>
        <begin position="67"/>
        <end position="350"/>
    </location>
</feature>
<dbReference type="Pfam" id="PF12849">
    <property type="entry name" value="PBP_like_2"/>
    <property type="match status" value="1"/>
</dbReference>
<keyword evidence="9" id="KW-1185">Reference proteome</keyword>
<dbReference type="Proteomes" id="UP000217209">
    <property type="component" value="Chromosome"/>
</dbReference>
<dbReference type="GO" id="GO:0035435">
    <property type="term" value="P:phosphate ion transmembrane transport"/>
    <property type="evidence" value="ECO:0007669"/>
    <property type="project" value="InterPro"/>
</dbReference>
<name>A0A1Q2HYT5_9CORY</name>
<dbReference type="PIRSF" id="PIRSF002756">
    <property type="entry name" value="PstS"/>
    <property type="match status" value="1"/>
</dbReference>
<reference evidence="8 9" key="1">
    <citation type="submission" date="2016-12" db="EMBL/GenBank/DDBJ databases">
        <authorList>
            <person name="Song W.-J."/>
            <person name="Kurnit D.M."/>
        </authorList>
    </citation>
    <scope>NUCLEOTIDE SEQUENCE [LARGE SCALE GENOMIC DNA]</scope>
    <source>
        <strain evidence="8 9">DSM 30827</strain>
    </source>
</reference>
<dbReference type="InterPro" id="IPR024370">
    <property type="entry name" value="PBP_domain"/>
</dbReference>
<evidence type="ECO:0000256" key="5">
    <source>
        <dbReference type="SAM" id="MobiDB-lite"/>
    </source>
</evidence>
<keyword evidence="3 4" id="KW-0592">Phosphate transport</keyword>
<feature type="signal peptide" evidence="6">
    <location>
        <begin position="1"/>
        <end position="24"/>
    </location>
</feature>
<gene>
    <name evidence="8" type="primary">pstS1</name>
    <name evidence="8" type="ORF">CGLAU_10445</name>
</gene>
<dbReference type="AlphaFoldDB" id="A0A1Q2HYT5"/>
<dbReference type="Gene3D" id="3.40.190.10">
    <property type="entry name" value="Periplasmic binding protein-like II"/>
    <property type="match status" value="2"/>
</dbReference>
<dbReference type="GO" id="GO:0042301">
    <property type="term" value="F:phosphate ion binding"/>
    <property type="evidence" value="ECO:0007669"/>
    <property type="project" value="InterPro"/>
</dbReference>
<keyword evidence="6" id="KW-0732">Signal</keyword>
<evidence type="ECO:0000256" key="1">
    <source>
        <dbReference type="ARBA" id="ARBA00008725"/>
    </source>
</evidence>
<dbReference type="InterPro" id="IPR005673">
    <property type="entry name" value="ABC_phos-bd_PstS"/>
</dbReference>
<evidence type="ECO:0000256" key="6">
    <source>
        <dbReference type="SAM" id="SignalP"/>
    </source>
</evidence>
<dbReference type="PANTHER" id="PTHR42996:SF1">
    <property type="entry name" value="PHOSPHATE-BINDING PROTEIN PSTS"/>
    <property type="match status" value="1"/>
</dbReference>
<dbReference type="RefSeq" id="WP_095660631.1">
    <property type="nucleotide sequence ID" value="NZ_CP019688.1"/>
</dbReference>
<evidence type="ECO:0000256" key="3">
    <source>
        <dbReference type="ARBA" id="ARBA00022592"/>
    </source>
</evidence>
<evidence type="ECO:0000256" key="2">
    <source>
        <dbReference type="ARBA" id="ARBA00022448"/>
    </source>
</evidence>
<evidence type="ECO:0000313" key="8">
    <source>
        <dbReference type="EMBL" id="AQQ16025.1"/>
    </source>
</evidence>
<dbReference type="CDD" id="cd13565">
    <property type="entry name" value="PBP2_PstS"/>
    <property type="match status" value="1"/>
</dbReference>
<organism evidence="8 9">
    <name type="scientific">Corynebacterium glaucum</name>
    <dbReference type="NCBI Taxonomy" id="187491"/>
    <lineage>
        <taxon>Bacteria</taxon>
        <taxon>Bacillati</taxon>
        <taxon>Actinomycetota</taxon>
        <taxon>Actinomycetes</taxon>
        <taxon>Mycobacteriales</taxon>
        <taxon>Corynebacteriaceae</taxon>
        <taxon>Corynebacterium</taxon>
    </lineage>
</organism>
<comment type="similarity">
    <text evidence="1 4">Belongs to the PstS family.</text>
</comment>
<evidence type="ECO:0000313" key="9">
    <source>
        <dbReference type="Proteomes" id="UP000217209"/>
    </source>
</evidence>
<feature type="region of interest" description="Disordered" evidence="5">
    <location>
        <begin position="27"/>
        <end position="62"/>
    </location>
</feature>
<feature type="compositionally biased region" description="Low complexity" evidence="5">
    <location>
        <begin position="37"/>
        <end position="55"/>
    </location>
</feature>